<dbReference type="NCBIfam" id="NF006771">
    <property type="entry name" value="PRK09290.1-5"/>
    <property type="match status" value="1"/>
</dbReference>
<keyword evidence="3" id="KW-0479">Metal-binding</keyword>
<feature type="binding site" evidence="3">
    <location>
        <position position="91"/>
    </location>
    <ligand>
        <name>Zn(2+)</name>
        <dbReference type="ChEBI" id="CHEBI:29105"/>
        <label>2</label>
    </ligand>
</feature>
<dbReference type="RefSeq" id="WP_066141486.1">
    <property type="nucleotide sequence ID" value="NZ_CBCSGM010000003.1"/>
</dbReference>
<dbReference type="EMBL" id="LS483476">
    <property type="protein sequence ID" value="SQI62042.1"/>
    <property type="molecule type" value="Genomic_DNA"/>
</dbReference>
<feature type="binding site" evidence="3">
    <location>
        <position position="192"/>
    </location>
    <ligand>
        <name>Zn(2+)</name>
        <dbReference type="ChEBI" id="CHEBI:29105"/>
        <label>1</label>
    </ligand>
</feature>
<dbReference type="PANTHER" id="PTHR32494:SF5">
    <property type="entry name" value="ALLANTOATE AMIDOHYDROLASE"/>
    <property type="match status" value="1"/>
</dbReference>
<comment type="similarity">
    <text evidence="1">Belongs to the peptidase M20 family.</text>
</comment>
<gene>
    <name evidence="4" type="primary">amaB_1</name>
    <name evidence="4" type="ORF">NCTC4824_03561</name>
</gene>
<evidence type="ECO:0000256" key="2">
    <source>
        <dbReference type="ARBA" id="ARBA00022801"/>
    </source>
</evidence>
<dbReference type="AlphaFoldDB" id="A0A2X4WU82"/>
<keyword evidence="5" id="KW-1185">Reference proteome</keyword>
<keyword evidence="3" id="KW-0862">Zinc</keyword>
<dbReference type="KEGG" id="blen:NCTC4824_03561"/>
<dbReference type="PANTHER" id="PTHR32494">
    <property type="entry name" value="ALLANTOATE DEIMINASE-RELATED"/>
    <property type="match status" value="1"/>
</dbReference>
<dbReference type="GO" id="GO:0050538">
    <property type="term" value="F:N-carbamoyl-L-amino-acid hydrolase activity"/>
    <property type="evidence" value="ECO:0007669"/>
    <property type="project" value="UniProtKB-EC"/>
</dbReference>
<reference evidence="4 5" key="1">
    <citation type="submission" date="2018-06" db="EMBL/GenBank/DDBJ databases">
        <authorList>
            <consortium name="Pathogen Informatics"/>
            <person name="Doyle S."/>
        </authorList>
    </citation>
    <scope>NUCLEOTIDE SEQUENCE [LARGE SCALE GENOMIC DNA]</scope>
    <source>
        <strain evidence="4 5">NCTC4824</strain>
    </source>
</reference>
<sequence length="419" mass="46626">MKVNLDRIIKDIETLATFTATPGNGVTRSSYSHEDKVAKEYLKTEMEKIGLKVWEDGFSTLFGRREGKNPDAPVIMIGSHYDSVVNGGAFDGVAGTVAALEIMRVLHENNIKNEYPIEIIAMNAEEGETFGPGTGVSNSRAMVGTLTEKELDTVRNRHGLTKREAMKEYGLIPDLEAAKREKGSIKNFIELHIEQAPILDNNNIDIGLVEYLPGIGRYKIKFHGKLADSTAPMDTRQDAMIAASKFVLAVNQLVKSLGPGIAGMVGEMEISPNSHQFVPEYVQAKVEIRTFDVETLKDVNLRDLLMAEIKSIQEETNVEIELIEMARIGYSNPTPPSVMVKENVDKMEDICKDLGYKYTIINNGTGHDAMIMTDFAPTNFIYVPSKNGISHHPDEWTDYEDIKKGIDVMLHLVMDLCKE</sequence>
<keyword evidence="2 4" id="KW-0378">Hydrolase</keyword>
<dbReference type="InterPro" id="IPR002933">
    <property type="entry name" value="Peptidase_M20"/>
</dbReference>
<dbReference type="SUPFAM" id="SSF55031">
    <property type="entry name" value="Bacterial exopeptidase dimerisation domain"/>
    <property type="match status" value="1"/>
</dbReference>
<dbReference type="Gene3D" id="3.30.70.360">
    <property type="match status" value="1"/>
</dbReference>
<evidence type="ECO:0000313" key="4">
    <source>
        <dbReference type="EMBL" id="SQI62042.1"/>
    </source>
</evidence>
<feature type="binding site" evidence="3">
    <location>
        <position position="391"/>
    </location>
    <ligand>
        <name>Zn(2+)</name>
        <dbReference type="ChEBI" id="CHEBI:29105"/>
        <label>2</label>
    </ligand>
</feature>
<dbReference type="EC" id="3.5.1.87" evidence="4"/>
<dbReference type="STRING" id="1348624.GCA_001591545_02221"/>
<feature type="binding site" evidence="3">
    <location>
        <position position="126"/>
    </location>
    <ligand>
        <name>Zn(2+)</name>
        <dbReference type="ChEBI" id="CHEBI:29105"/>
        <label>2</label>
    </ligand>
</feature>
<dbReference type="InterPro" id="IPR036264">
    <property type="entry name" value="Bact_exopeptidase_dim_dom"/>
</dbReference>
<dbReference type="SUPFAM" id="SSF53187">
    <property type="entry name" value="Zn-dependent exopeptidases"/>
    <property type="match status" value="1"/>
</dbReference>
<dbReference type="Pfam" id="PF01546">
    <property type="entry name" value="Peptidase_M20"/>
    <property type="match status" value="1"/>
</dbReference>
<dbReference type="CDD" id="cd03884">
    <property type="entry name" value="M20_bAS"/>
    <property type="match status" value="1"/>
</dbReference>
<proteinExistence type="inferred from homology"/>
<comment type="cofactor">
    <cofactor evidence="3">
        <name>Zn(2+)</name>
        <dbReference type="ChEBI" id="CHEBI:29105"/>
    </cofactor>
    <text evidence="3">Binds 2 Zn(2+) ions per subunit.</text>
</comment>
<organism evidence="4 5">
    <name type="scientific">Lederbergia lenta</name>
    <name type="common">Bacillus lentus</name>
    <dbReference type="NCBI Taxonomy" id="1467"/>
    <lineage>
        <taxon>Bacteria</taxon>
        <taxon>Bacillati</taxon>
        <taxon>Bacillota</taxon>
        <taxon>Bacilli</taxon>
        <taxon>Bacillales</taxon>
        <taxon>Bacillaceae</taxon>
        <taxon>Lederbergia</taxon>
    </lineage>
</organism>
<feature type="binding site" evidence="3">
    <location>
        <position position="91"/>
    </location>
    <ligand>
        <name>Zn(2+)</name>
        <dbReference type="ChEBI" id="CHEBI:29105"/>
        <label>1</label>
    </ligand>
</feature>
<dbReference type="GO" id="GO:0046872">
    <property type="term" value="F:metal ion binding"/>
    <property type="evidence" value="ECO:0007669"/>
    <property type="project" value="UniProtKB-KW"/>
</dbReference>
<dbReference type="Gene3D" id="3.40.630.10">
    <property type="entry name" value="Zn peptidases"/>
    <property type="match status" value="1"/>
</dbReference>
<name>A0A2X4WU82_LEDLE</name>
<dbReference type="InterPro" id="IPR010158">
    <property type="entry name" value="Amidase_Cbmase"/>
</dbReference>
<evidence type="ECO:0000256" key="1">
    <source>
        <dbReference type="ARBA" id="ARBA00006153"/>
    </source>
</evidence>
<evidence type="ECO:0000313" key="5">
    <source>
        <dbReference type="Proteomes" id="UP000249134"/>
    </source>
</evidence>
<accession>A0A2X4WU82</accession>
<feature type="binding site" evidence="3">
    <location>
        <position position="80"/>
    </location>
    <ligand>
        <name>Zn(2+)</name>
        <dbReference type="ChEBI" id="CHEBI:29105"/>
        <label>1</label>
    </ligand>
</feature>
<protein>
    <submittedName>
        <fullName evidence="4">Hydantoinase/carbamoylase family amidase</fullName>
        <ecNumber evidence="4">3.5.1.87</ecNumber>
    </submittedName>
</protein>
<dbReference type="PIRSF" id="PIRSF001235">
    <property type="entry name" value="Amidase_carbamoylase"/>
    <property type="match status" value="1"/>
</dbReference>
<dbReference type="GO" id="GO:0016813">
    <property type="term" value="F:hydrolase activity, acting on carbon-nitrogen (but not peptide) bonds, in linear amidines"/>
    <property type="evidence" value="ECO:0007669"/>
    <property type="project" value="InterPro"/>
</dbReference>
<evidence type="ECO:0000256" key="3">
    <source>
        <dbReference type="PIRSR" id="PIRSR001235-1"/>
    </source>
</evidence>
<dbReference type="Proteomes" id="UP000249134">
    <property type="component" value="Chromosome 1"/>
</dbReference>
<dbReference type="NCBIfam" id="TIGR01879">
    <property type="entry name" value="hydantase"/>
    <property type="match status" value="1"/>
</dbReference>